<evidence type="ECO:0000256" key="2">
    <source>
        <dbReference type="SAM" id="MobiDB-lite"/>
    </source>
</evidence>
<dbReference type="InterPro" id="IPR002126">
    <property type="entry name" value="Cadherin-like_dom"/>
</dbReference>
<proteinExistence type="predicted"/>
<dbReference type="GO" id="GO:0016020">
    <property type="term" value="C:membrane"/>
    <property type="evidence" value="ECO:0007669"/>
    <property type="project" value="InterPro"/>
</dbReference>
<evidence type="ECO:0000313" key="5">
    <source>
        <dbReference type="Proteomes" id="UP000784294"/>
    </source>
</evidence>
<evidence type="ECO:0000259" key="3">
    <source>
        <dbReference type="PROSITE" id="PS50268"/>
    </source>
</evidence>
<feature type="region of interest" description="Disordered" evidence="2">
    <location>
        <begin position="1"/>
        <end position="83"/>
    </location>
</feature>
<keyword evidence="5" id="KW-1185">Reference proteome</keyword>
<dbReference type="PROSITE" id="PS50268">
    <property type="entry name" value="CADHERIN_2"/>
    <property type="match status" value="1"/>
</dbReference>
<feature type="region of interest" description="Disordered" evidence="2">
    <location>
        <begin position="240"/>
        <end position="259"/>
    </location>
</feature>
<feature type="domain" description="Cadherin" evidence="3">
    <location>
        <begin position="122"/>
        <end position="188"/>
    </location>
</feature>
<comment type="caution">
    <text evidence="4">The sequence shown here is derived from an EMBL/GenBank/DDBJ whole genome shotgun (WGS) entry which is preliminary data.</text>
</comment>
<dbReference type="CDD" id="cd11304">
    <property type="entry name" value="Cadherin_repeat"/>
    <property type="match status" value="1"/>
</dbReference>
<dbReference type="OrthoDB" id="6252479at2759"/>
<accession>A0A448WEL9</accession>
<gene>
    <name evidence="4" type="ORF">PXEA_LOCUS3346</name>
</gene>
<dbReference type="AlphaFoldDB" id="A0A448WEL9"/>
<dbReference type="GO" id="GO:0005509">
    <property type="term" value="F:calcium ion binding"/>
    <property type="evidence" value="ECO:0007669"/>
    <property type="project" value="UniProtKB-UniRule"/>
</dbReference>
<dbReference type="SUPFAM" id="SSF49313">
    <property type="entry name" value="Cadherin-like"/>
    <property type="match status" value="1"/>
</dbReference>
<reference evidence="4" key="1">
    <citation type="submission" date="2018-11" db="EMBL/GenBank/DDBJ databases">
        <authorList>
            <consortium name="Pathogen Informatics"/>
        </authorList>
    </citation>
    <scope>NUCLEOTIDE SEQUENCE</scope>
</reference>
<dbReference type="GO" id="GO:0007156">
    <property type="term" value="P:homophilic cell adhesion via plasma membrane adhesion molecules"/>
    <property type="evidence" value="ECO:0007669"/>
    <property type="project" value="InterPro"/>
</dbReference>
<evidence type="ECO:0000256" key="1">
    <source>
        <dbReference type="PROSITE-ProRule" id="PRU00043"/>
    </source>
</evidence>
<evidence type="ECO:0000313" key="4">
    <source>
        <dbReference type="EMBL" id="VEL09906.1"/>
    </source>
</evidence>
<dbReference type="EMBL" id="CAAALY010007553">
    <property type="protein sequence ID" value="VEL09906.1"/>
    <property type="molecule type" value="Genomic_DNA"/>
</dbReference>
<dbReference type="Pfam" id="PF00028">
    <property type="entry name" value="Cadherin"/>
    <property type="match status" value="1"/>
</dbReference>
<organism evidence="4 5">
    <name type="scientific">Protopolystoma xenopodis</name>
    <dbReference type="NCBI Taxonomy" id="117903"/>
    <lineage>
        <taxon>Eukaryota</taxon>
        <taxon>Metazoa</taxon>
        <taxon>Spiralia</taxon>
        <taxon>Lophotrochozoa</taxon>
        <taxon>Platyhelminthes</taxon>
        <taxon>Monogenea</taxon>
        <taxon>Polyopisthocotylea</taxon>
        <taxon>Polystomatidea</taxon>
        <taxon>Polystomatidae</taxon>
        <taxon>Protopolystoma</taxon>
    </lineage>
</organism>
<feature type="compositionally biased region" description="Polar residues" evidence="2">
    <location>
        <begin position="38"/>
        <end position="51"/>
    </location>
</feature>
<feature type="compositionally biased region" description="Polar residues" evidence="2">
    <location>
        <begin position="68"/>
        <end position="77"/>
    </location>
</feature>
<dbReference type="Proteomes" id="UP000784294">
    <property type="component" value="Unassembled WGS sequence"/>
</dbReference>
<protein>
    <recommendedName>
        <fullName evidence="3">Cadherin domain-containing protein</fullName>
    </recommendedName>
</protein>
<sequence>MPIKRNPPSSSGGIDLRITSPGGWDSTPVRADADDQQKSNLGSRELQQASVRSLVDQESGGTGESLAPLNSSGPQTTASSSPSASFFPVAVATVPPVVLSTVSPAPLSSPGLVASPTARLQSDPTPDHFDIDSHSGQVFLVHPIAECRSGQTVKLLVVARDSGQPARSSTASLVVQVVSEDETFEPDGPDEQTAVWRAGHLSSMGTSVGLPTRADSTNRGWLFSSAGGRLNSFQQMQMQHRQQQHQQQLQLHQRQTGGG</sequence>
<dbReference type="InterPro" id="IPR015919">
    <property type="entry name" value="Cadherin-like_sf"/>
</dbReference>
<keyword evidence="1" id="KW-0106">Calcium</keyword>
<name>A0A448WEL9_9PLAT</name>
<dbReference type="Gene3D" id="2.60.40.60">
    <property type="entry name" value="Cadherins"/>
    <property type="match status" value="1"/>
</dbReference>